<keyword evidence="1" id="KW-1133">Transmembrane helix</keyword>
<organism evidence="2">
    <name type="scientific">Salix viminalis</name>
    <name type="common">Common osier</name>
    <name type="synonym">Basket willow</name>
    <dbReference type="NCBI Taxonomy" id="40686"/>
    <lineage>
        <taxon>Eukaryota</taxon>
        <taxon>Viridiplantae</taxon>
        <taxon>Streptophyta</taxon>
        <taxon>Embryophyta</taxon>
        <taxon>Tracheophyta</taxon>
        <taxon>Spermatophyta</taxon>
        <taxon>Magnoliopsida</taxon>
        <taxon>eudicotyledons</taxon>
        <taxon>Gunneridae</taxon>
        <taxon>Pentapetalae</taxon>
        <taxon>rosids</taxon>
        <taxon>fabids</taxon>
        <taxon>Malpighiales</taxon>
        <taxon>Salicaceae</taxon>
        <taxon>Saliceae</taxon>
        <taxon>Salix</taxon>
    </lineage>
</organism>
<dbReference type="PANTHER" id="PTHR10492">
    <property type="match status" value="1"/>
</dbReference>
<protein>
    <submittedName>
        <fullName evidence="2">Uncharacterized protein</fullName>
    </submittedName>
</protein>
<proteinExistence type="predicted"/>
<keyword evidence="1" id="KW-0472">Membrane</keyword>
<reference evidence="2" key="1">
    <citation type="submission" date="2019-03" db="EMBL/GenBank/DDBJ databases">
        <authorList>
            <person name="Mank J."/>
            <person name="Almeida P."/>
        </authorList>
    </citation>
    <scope>NUCLEOTIDE SEQUENCE</scope>
    <source>
        <strain evidence="2">78183</strain>
    </source>
</reference>
<dbReference type="PANTHER" id="PTHR10492:SF57">
    <property type="entry name" value="ATP-DEPENDENT DNA HELICASE"/>
    <property type="match status" value="1"/>
</dbReference>
<sequence>MQVKERKKERTKWEVDLARRVFRDVHGDTMKGGLLSRVKKINESTLFGENGFVFYRRHNFPGSFVMKNGIALSNCYVVPYNKELLIHYNAHVNVEICCQSMLIKYLFKNVSKEFDRVKEPMRFKLILIAYLFVLMKLFGDSCNFLSIQGTQ</sequence>
<evidence type="ECO:0000256" key="1">
    <source>
        <dbReference type="SAM" id="Phobius"/>
    </source>
</evidence>
<dbReference type="AlphaFoldDB" id="A0A6N2K9K8"/>
<dbReference type="EMBL" id="CAADRP010000003">
    <property type="protein sequence ID" value="VFU21577.1"/>
    <property type="molecule type" value="Genomic_DNA"/>
</dbReference>
<evidence type="ECO:0000313" key="2">
    <source>
        <dbReference type="EMBL" id="VFU21577.1"/>
    </source>
</evidence>
<keyword evidence="1" id="KW-0812">Transmembrane</keyword>
<gene>
    <name evidence="2" type="ORF">SVIM_LOCUS14838</name>
</gene>
<feature type="transmembrane region" description="Helical" evidence="1">
    <location>
        <begin position="121"/>
        <end position="139"/>
    </location>
</feature>
<accession>A0A6N2K9K8</accession>
<name>A0A6N2K9K8_SALVM</name>